<evidence type="ECO:0000256" key="1">
    <source>
        <dbReference type="SAM" id="SignalP"/>
    </source>
</evidence>
<evidence type="ECO:0000313" key="2">
    <source>
        <dbReference type="EMBL" id="KAA2380317.1"/>
    </source>
</evidence>
<reference evidence="2 5" key="3">
    <citation type="journal article" date="2019" name="Nat. Med.">
        <title>A library of human gut bacterial isolates paired with longitudinal multiomics data enables mechanistic microbiome research.</title>
        <authorList>
            <person name="Poyet M."/>
            <person name="Groussin M."/>
            <person name="Gibbons S.M."/>
            <person name="Avila-Pacheco J."/>
            <person name="Jiang X."/>
            <person name="Kearney S.M."/>
            <person name="Perrotta A.R."/>
            <person name="Berdy B."/>
            <person name="Zhao S."/>
            <person name="Lieberman T.D."/>
            <person name="Swanson P.K."/>
            <person name="Smith M."/>
            <person name="Roesemann S."/>
            <person name="Alexander J.E."/>
            <person name="Rich S.A."/>
            <person name="Livny J."/>
            <person name="Vlamakis H."/>
            <person name="Clish C."/>
            <person name="Bullock K."/>
            <person name="Deik A."/>
            <person name="Scott J."/>
            <person name="Pierce K.A."/>
            <person name="Xavier R.J."/>
            <person name="Alm E.J."/>
        </authorList>
    </citation>
    <scope>NUCLEOTIDE SEQUENCE [LARGE SCALE GENOMIC DNA]</scope>
    <source>
        <strain evidence="2 5">BIOML-A266</strain>
    </source>
</reference>
<dbReference type="Proteomes" id="UP000322940">
    <property type="component" value="Unassembled WGS sequence"/>
</dbReference>
<dbReference type="Proteomes" id="UP000195772">
    <property type="component" value="Unassembled WGS sequence"/>
</dbReference>
<organism evidence="3 4">
    <name type="scientific">Alistipes onderdonkii</name>
    <dbReference type="NCBI Taxonomy" id="328813"/>
    <lineage>
        <taxon>Bacteria</taxon>
        <taxon>Pseudomonadati</taxon>
        <taxon>Bacteroidota</taxon>
        <taxon>Bacteroidia</taxon>
        <taxon>Bacteroidales</taxon>
        <taxon>Rikenellaceae</taxon>
        <taxon>Alistipes</taxon>
    </lineage>
</organism>
<proteinExistence type="predicted"/>
<name>A0A1Y3QYB9_9BACT</name>
<accession>A0A1Y3QYB9</accession>
<feature type="chain" id="PRO_5040575988" description="DUF4998 domain-containing protein" evidence="1">
    <location>
        <begin position="22"/>
        <end position="228"/>
    </location>
</feature>
<comment type="caution">
    <text evidence="3">The sequence shown here is derived from an EMBL/GenBank/DDBJ whole genome shotgun (WGS) entry which is preliminary data.</text>
</comment>
<dbReference type="EMBL" id="VVXH01000002">
    <property type="protein sequence ID" value="KAA2380317.1"/>
    <property type="molecule type" value="Genomic_DNA"/>
</dbReference>
<dbReference type="RefSeq" id="WP_026318671.1">
    <property type="nucleotide sequence ID" value="NZ_AP025562.1"/>
</dbReference>
<protein>
    <recommendedName>
        <fullName evidence="6">DUF4998 domain-containing protein</fullName>
    </recommendedName>
</protein>
<dbReference type="OrthoDB" id="1096121at2"/>
<sequence>MKKNTVISVLLSGCIACGMLACTDMDEYKKISGDEEIVYPGKIEEAIVYTGDGRVVVEGLCKSDPKIVSCRVYWGLGSEYVEVPVDMSGGPFRVRREIALPENSYNFDIYTYDAEGNRSIPVNVTGKSYGEQYKASLTNRLVKSFTLQDGQAVIEWWDIDATQGPYATEVVYTDKQHAVVEKLVPVEEKKTVLEDYDMATAVEYTTLYRPDTLCVDVFRSVPDRVKLE</sequence>
<gene>
    <name evidence="3" type="ORF">B5G41_06715</name>
    <name evidence="2" type="ORF">F2Y10_02395</name>
</gene>
<evidence type="ECO:0000313" key="5">
    <source>
        <dbReference type="Proteomes" id="UP000322940"/>
    </source>
</evidence>
<evidence type="ECO:0000313" key="4">
    <source>
        <dbReference type="Proteomes" id="UP000195772"/>
    </source>
</evidence>
<keyword evidence="1" id="KW-0732">Signal</keyword>
<feature type="signal peptide" evidence="1">
    <location>
        <begin position="1"/>
        <end position="21"/>
    </location>
</feature>
<reference evidence="3" key="2">
    <citation type="journal article" date="2018" name="BMC Genomics">
        <title>Whole genome sequencing and function prediction of 133 gut anaerobes isolated from chicken caecum in pure cultures.</title>
        <authorList>
            <person name="Medvecky M."/>
            <person name="Cejkova D."/>
            <person name="Polansky O."/>
            <person name="Karasova D."/>
            <person name="Kubasova T."/>
            <person name="Cizek A."/>
            <person name="Rychlik I."/>
        </authorList>
    </citation>
    <scope>NUCLEOTIDE SEQUENCE</scope>
    <source>
        <strain evidence="3">An90</strain>
    </source>
</reference>
<dbReference type="Pfam" id="PF16389">
    <property type="entry name" value="DUF4998"/>
    <property type="match status" value="1"/>
</dbReference>
<dbReference type="EMBL" id="NFHB01000004">
    <property type="protein sequence ID" value="OUN03377.1"/>
    <property type="molecule type" value="Genomic_DNA"/>
</dbReference>
<dbReference type="eggNOG" id="ENOG502Z9Q2">
    <property type="taxonomic scope" value="Bacteria"/>
</dbReference>
<evidence type="ECO:0008006" key="6">
    <source>
        <dbReference type="Google" id="ProtNLM"/>
    </source>
</evidence>
<reference evidence="4" key="1">
    <citation type="submission" date="2017-04" db="EMBL/GenBank/DDBJ databases">
        <title>Function of individual gut microbiota members based on whole genome sequencing of pure cultures obtained from chicken caecum.</title>
        <authorList>
            <person name="Medvecky M."/>
            <person name="Cejkova D."/>
            <person name="Polansky O."/>
            <person name="Karasova D."/>
            <person name="Kubasova T."/>
            <person name="Cizek A."/>
            <person name="Rychlik I."/>
        </authorList>
    </citation>
    <scope>NUCLEOTIDE SEQUENCE [LARGE SCALE GENOMIC DNA]</scope>
    <source>
        <strain evidence="4">An90</strain>
    </source>
</reference>
<dbReference type="PROSITE" id="PS51257">
    <property type="entry name" value="PROKAR_LIPOPROTEIN"/>
    <property type="match status" value="1"/>
</dbReference>
<evidence type="ECO:0000313" key="3">
    <source>
        <dbReference type="EMBL" id="OUN03377.1"/>
    </source>
</evidence>
<dbReference type="AlphaFoldDB" id="A0A1Y3QYB9"/>